<dbReference type="SUPFAM" id="SSF50974">
    <property type="entry name" value="Nitrous oxide reductase, N-terminal domain"/>
    <property type="match status" value="1"/>
</dbReference>
<sequence>MFDTLSNAQIGSSLTVGAAPQNAVFSPDGRYAYIISWFDNDVSVIDVASRTVTTTIAVGTTPVALALSPDGKTLYVTNANSNSVSVISTTTNTVVGSPIAVGAAPTGVAISPDGTRVYVVNQTSNNVSIIDANSRAVLGTVGLGGSSYGVTVSPDGALIYVANQTGSVSVINAASQTVTATISLSGKAPLSVALSRDGSRLYVTTEGNNLVVINTVSNSVMTTISLPETSLGVTLTPDGTRAYVTAGTGVYVLDTATNTVVQTVSLPGALTSYGNFGTGFIGPNVLVASGGALSVPNDAALTPLGFGSYINFNGGTLRFTGAFNSARTVSLLAGGGTFDTNGFNGTLSGQIINTGSLTKTGLGTLTLTGANTYTGGTFVNGGTLALSGAGTLGDVAGVTTINSGGTLDLGGTTQTQSLVALNGGTIQNGWLNAAIASTGGTLSGIGGSAGLTTLSGTTTLLGTNSYTGATTVNGGVLDVVGAITGTSAVTVNAGGTLTGTGLVDPLLVSIATGGALAPGNGTPGSSLSIAGNLALQSGAIYLVQLNPTTASFTTVTGSAALGGATVNAMFANGSYVSKTYTILTASGGVSGSFGRVVNTNLPANFSTSLSYDANDAYLNLGLAFGIPGGLNRNQQAVGDALISYFNTNGTIPMVYGALTPAALTQASGELGTSPQQTTFNAMGQFMGLLTDPTRDSGPGTGSTVLGFADTAAAHPPGHAFAMFGKAPPAPAFESRWNVWAAGFGGSQSTAGNTIVGSNNTTSSIYGTAVGADYRLAPQTLAGFALAGGGTNFSVSGLGSGRSDLFQAAAYLRHASGPAYLTAALAYGWQNITTDRTVTIAGADRLRAQFDANAGSARLEGGYRFVSPWGGIGITPYAAAQVTALALPAYAEQVLAGGSSFALSYAAKSVTDTRSELGLRSDRSFALPDGTLTLRGRLAWAHDFNPNRSIAATFQALPGASFVVSGAALASESALTTASAEMSWRNGWSAAATFEGEFSNVTRSYAGKGMLRYQW</sequence>
<keyword evidence="4" id="KW-1185">Reference proteome</keyword>
<protein>
    <submittedName>
        <fullName evidence="3">Autotransporter domain-containing protein</fullName>
    </submittedName>
</protein>
<keyword evidence="1" id="KW-0732">Signal</keyword>
<organism evidence="3 4">
    <name type="scientific">Bradyrhizobium campsiandrae</name>
    <dbReference type="NCBI Taxonomy" id="1729892"/>
    <lineage>
        <taxon>Bacteria</taxon>
        <taxon>Pseudomonadati</taxon>
        <taxon>Pseudomonadota</taxon>
        <taxon>Alphaproteobacteria</taxon>
        <taxon>Hyphomicrobiales</taxon>
        <taxon>Nitrobacteraceae</taxon>
        <taxon>Bradyrhizobium</taxon>
    </lineage>
</organism>
<reference evidence="3 4" key="1">
    <citation type="journal article" date="2020" name="Arch. Microbiol.">
        <title>Bradyrhizobium campsiandrae sp. nov., a nitrogen-fixing bacterial strain isolated from a native leguminous tree from the Amazon adapted to flooded conditions.</title>
        <authorList>
            <person name="Cabral Michel D."/>
            <person name="Martins da Costa E."/>
            <person name="Azarias Guimaraes A."/>
            <person name="Soares de Carvalho T."/>
            <person name="Santos de Castro Caputo P."/>
            <person name="Willems A."/>
            <person name="de Souza Moreira F.M."/>
        </authorList>
    </citation>
    <scope>NUCLEOTIDE SEQUENCE [LARGE SCALE GENOMIC DNA]</scope>
    <source>
        <strain evidence="4">INPA 384B</strain>
    </source>
</reference>
<dbReference type="NCBIfam" id="TIGR02601">
    <property type="entry name" value="autotrns_rpt"/>
    <property type="match status" value="2"/>
</dbReference>
<dbReference type="Pfam" id="PF10282">
    <property type="entry name" value="Lactonase"/>
    <property type="match status" value="1"/>
</dbReference>
<dbReference type="InterPro" id="IPR036709">
    <property type="entry name" value="Autotransporte_beta_dom_sf"/>
</dbReference>
<dbReference type="NCBIfam" id="TIGR02276">
    <property type="entry name" value="beta_rpt_yvtn"/>
    <property type="match status" value="4"/>
</dbReference>
<dbReference type="InterPro" id="IPR051200">
    <property type="entry name" value="Host-pathogen_enzymatic-act"/>
</dbReference>
<dbReference type="Pfam" id="PF12951">
    <property type="entry name" value="PATR"/>
    <property type="match status" value="2"/>
</dbReference>
<comment type="caution">
    <text evidence="3">The sequence shown here is derived from an EMBL/GenBank/DDBJ whole genome shotgun (WGS) entry which is preliminary data.</text>
</comment>
<dbReference type="InterPro" id="IPR019405">
    <property type="entry name" value="Lactonase_7-beta_prop"/>
</dbReference>
<dbReference type="InterPro" id="IPR011964">
    <property type="entry name" value="YVTN_b-propeller_repeat"/>
</dbReference>
<dbReference type="Proteomes" id="UP000639516">
    <property type="component" value="Unassembled WGS sequence"/>
</dbReference>
<dbReference type="InterPro" id="IPR015943">
    <property type="entry name" value="WD40/YVTN_repeat-like_dom_sf"/>
</dbReference>
<accession>A0ABR7U2Y8</accession>
<dbReference type="PROSITE" id="PS51208">
    <property type="entry name" value="AUTOTRANSPORTER"/>
    <property type="match status" value="1"/>
</dbReference>
<gene>
    <name evidence="3" type="ORF">HA482_06650</name>
</gene>
<evidence type="ECO:0000259" key="2">
    <source>
        <dbReference type="PROSITE" id="PS51208"/>
    </source>
</evidence>
<dbReference type="RefSeq" id="WP_188096049.1">
    <property type="nucleotide sequence ID" value="NZ_JAANIH010000002.1"/>
</dbReference>
<dbReference type="Gene3D" id="2.130.10.10">
    <property type="entry name" value="YVTN repeat-like/Quinoprotein amine dehydrogenase"/>
    <property type="match status" value="2"/>
</dbReference>
<evidence type="ECO:0000256" key="1">
    <source>
        <dbReference type="ARBA" id="ARBA00022729"/>
    </source>
</evidence>
<dbReference type="InterPro" id="IPR013425">
    <property type="entry name" value="Autotrns_rpt"/>
</dbReference>
<dbReference type="SUPFAM" id="SSF103515">
    <property type="entry name" value="Autotransporter"/>
    <property type="match status" value="1"/>
</dbReference>
<feature type="domain" description="Autotransporter" evidence="2">
    <location>
        <begin position="731"/>
        <end position="1014"/>
    </location>
</feature>
<dbReference type="Pfam" id="PF03797">
    <property type="entry name" value="Autotransporter"/>
    <property type="match status" value="1"/>
</dbReference>
<proteinExistence type="predicted"/>
<dbReference type="SMART" id="SM00869">
    <property type="entry name" value="Autotransporter"/>
    <property type="match status" value="1"/>
</dbReference>
<evidence type="ECO:0000313" key="4">
    <source>
        <dbReference type="Proteomes" id="UP000639516"/>
    </source>
</evidence>
<dbReference type="InterPro" id="IPR005546">
    <property type="entry name" value="Autotransporte_beta"/>
</dbReference>
<dbReference type="PANTHER" id="PTHR47197:SF3">
    <property type="entry name" value="DIHYDRO-HEME D1 DEHYDROGENASE"/>
    <property type="match status" value="1"/>
</dbReference>
<dbReference type="InterPro" id="IPR011045">
    <property type="entry name" value="N2O_reductase_N"/>
</dbReference>
<evidence type="ECO:0000313" key="3">
    <source>
        <dbReference type="EMBL" id="MBC9977896.1"/>
    </source>
</evidence>
<dbReference type="Gene3D" id="2.40.128.130">
    <property type="entry name" value="Autotransporter beta-domain"/>
    <property type="match status" value="1"/>
</dbReference>
<dbReference type="PANTHER" id="PTHR47197">
    <property type="entry name" value="PROTEIN NIRF"/>
    <property type="match status" value="1"/>
</dbReference>
<name>A0ABR7U2Y8_9BRAD</name>
<dbReference type="EMBL" id="JAATTO010000007">
    <property type="protein sequence ID" value="MBC9977896.1"/>
    <property type="molecule type" value="Genomic_DNA"/>
</dbReference>